<keyword evidence="1" id="KW-0472">Membrane</keyword>
<evidence type="ECO:0000313" key="3">
    <source>
        <dbReference type="Proteomes" id="UP000023152"/>
    </source>
</evidence>
<dbReference type="Proteomes" id="UP000023152">
    <property type="component" value="Unassembled WGS sequence"/>
</dbReference>
<evidence type="ECO:0000313" key="2">
    <source>
        <dbReference type="EMBL" id="ETO36945.1"/>
    </source>
</evidence>
<feature type="transmembrane region" description="Helical" evidence="1">
    <location>
        <begin position="97"/>
        <end position="115"/>
    </location>
</feature>
<reference evidence="2 3" key="1">
    <citation type="journal article" date="2013" name="Curr. Biol.">
        <title>The Genome of the Foraminiferan Reticulomyxa filosa.</title>
        <authorList>
            <person name="Glockner G."/>
            <person name="Hulsmann N."/>
            <person name="Schleicher M."/>
            <person name="Noegel A.A."/>
            <person name="Eichinger L."/>
            <person name="Gallinger C."/>
            <person name="Pawlowski J."/>
            <person name="Sierra R."/>
            <person name="Euteneuer U."/>
            <person name="Pillet L."/>
            <person name="Moustafa A."/>
            <person name="Platzer M."/>
            <person name="Groth M."/>
            <person name="Szafranski K."/>
            <person name="Schliwa M."/>
        </authorList>
    </citation>
    <scope>NUCLEOTIDE SEQUENCE [LARGE SCALE GENOMIC DNA]</scope>
</reference>
<keyword evidence="3" id="KW-1185">Reference proteome</keyword>
<keyword evidence="1" id="KW-1133">Transmembrane helix</keyword>
<sequence length="221" mass="26609">MPPWNLFAMIWLLVTYVILVPLCCRELRRYWKSREKLSVRKPEIGMALFVMLIKKKKENNKHQRRKVFCVFEVTLTTRLWLSLFTNAHDIKPMIPETFNMILILLVAMLRLWHIVCDNHYRKHQAQILLSKSNNSKKSNNNNNNNVAQHQPSCFQRFKQALTNPFLTWKLTALLFFVIVAIFVLRVFFFFFFYISWVGFSILIKKKKKKKKIKEKEIEINR</sequence>
<name>X6PEN7_RETFI</name>
<proteinExistence type="predicted"/>
<feature type="transmembrane region" description="Helical" evidence="1">
    <location>
        <begin position="6"/>
        <end position="24"/>
    </location>
</feature>
<keyword evidence="1" id="KW-0812">Transmembrane</keyword>
<dbReference type="AlphaFoldDB" id="X6PEN7"/>
<accession>X6PEN7</accession>
<feature type="transmembrane region" description="Helical" evidence="1">
    <location>
        <begin position="173"/>
        <end position="203"/>
    </location>
</feature>
<protein>
    <submittedName>
        <fullName evidence="2">Uncharacterized protein</fullName>
    </submittedName>
</protein>
<evidence type="ECO:0000256" key="1">
    <source>
        <dbReference type="SAM" id="Phobius"/>
    </source>
</evidence>
<dbReference type="EMBL" id="ASPP01000111">
    <property type="protein sequence ID" value="ETO36945.1"/>
    <property type="molecule type" value="Genomic_DNA"/>
</dbReference>
<gene>
    <name evidence="2" type="ORF">RFI_00117</name>
</gene>
<organism evidence="2 3">
    <name type="scientific">Reticulomyxa filosa</name>
    <dbReference type="NCBI Taxonomy" id="46433"/>
    <lineage>
        <taxon>Eukaryota</taxon>
        <taxon>Sar</taxon>
        <taxon>Rhizaria</taxon>
        <taxon>Retaria</taxon>
        <taxon>Foraminifera</taxon>
        <taxon>Monothalamids</taxon>
        <taxon>Reticulomyxidae</taxon>
        <taxon>Reticulomyxa</taxon>
    </lineage>
</organism>
<comment type="caution">
    <text evidence="2">The sequence shown here is derived from an EMBL/GenBank/DDBJ whole genome shotgun (WGS) entry which is preliminary data.</text>
</comment>